<protein>
    <submittedName>
        <fullName evidence="2">Uncharacterized protein</fullName>
    </submittedName>
</protein>
<dbReference type="AlphaFoldDB" id="A0A6N4DGK0"/>
<proteinExistence type="predicted"/>
<evidence type="ECO:0000256" key="1">
    <source>
        <dbReference type="SAM" id="Phobius"/>
    </source>
</evidence>
<evidence type="ECO:0000313" key="3">
    <source>
        <dbReference type="Proteomes" id="UP000241514"/>
    </source>
</evidence>
<keyword evidence="1" id="KW-0472">Membrane</keyword>
<keyword evidence="1" id="KW-0812">Transmembrane</keyword>
<evidence type="ECO:0000313" key="2">
    <source>
        <dbReference type="EMBL" id="PTB88777.1"/>
    </source>
</evidence>
<gene>
    <name evidence="2" type="ORF">C9928_05595</name>
</gene>
<feature type="transmembrane region" description="Helical" evidence="1">
    <location>
        <begin position="25"/>
        <end position="47"/>
    </location>
</feature>
<keyword evidence="1" id="KW-1133">Transmembrane helix</keyword>
<dbReference type="EMBL" id="PYVG01000034">
    <property type="protein sequence ID" value="PTB88777.1"/>
    <property type="molecule type" value="Genomic_DNA"/>
</dbReference>
<dbReference type="Proteomes" id="UP000241514">
    <property type="component" value="Unassembled WGS sequence"/>
</dbReference>
<accession>A0A6N4DGK0</accession>
<organism evidence="2 3">
    <name type="scientific">Pseudidiomarina aestuarii</name>
    <dbReference type="NCBI Taxonomy" id="624146"/>
    <lineage>
        <taxon>Bacteria</taxon>
        <taxon>Pseudomonadati</taxon>
        <taxon>Pseudomonadota</taxon>
        <taxon>Gammaproteobacteria</taxon>
        <taxon>Alteromonadales</taxon>
        <taxon>Idiomarinaceae</taxon>
        <taxon>Pseudidiomarina</taxon>
    </lineage>
</organism>
<comment type="caution">
    <text evidence="2">The sequence shown here is derived from an EMBL/GenBank/DDBJ whole genome shotgun (WGS) entry which is preliminary data.</text>
</comment>
<sequence length="62" mass="6811">MAAGIGFFMTMMIGAADKISERGVWNIFAIWVSATAGGASGVFINSFRKGMEMERRPLEHKE</sequence>
<reference evidence="2 3" key="1">
    <citation type="submission" date="2018-03" db="EMBL/GenBank/DDBJ databases">
        <title>Cross-interface Injection: A General Nanoliter Liquid Handling Method Applied to Single Cells Genome Amplification Automated Nanoliter Liquid Handling Applied to Single Cell Multiple Displacement Amplification.</title>
        <authorList>
            <person name="Yun J."/>
            <person name="Xu P."/>
            <person name="Xu J."/>
            <person name="Dai X."/>
            <person name="Wang Y."/>
            <person name="Zheng X."/>
            <person name="Cao C."/>
            <person name="Yi Q."/>
            <person name="Zhu Y."/>
            <person name="Wang L."/>
            <person name="Dong Z."/>
            <person name="Huang Y."/>
            <person name="Huang L."/>
            <person name="Du W."/>
        </authorList>
    </citation>
    <scope>NUCLEOTIDE SEQUENCE [LARGE SCALE GENOMIC DNA]</scope>
    <source>
        <strain evidence="2 3">A9-4</strain>
    </source>
</reference>
<name>A0A6N4DGK0_9GAMM</name>